<dbReference type="InterPro" id="IPR021557">
    <property type="entry name" value="DUF3016"/>
</dbReference>
<feature type="chain" id="PRO_5022142301" description="DUF3016 domain-containing protein" evidence="1">
    <location>
        <begin position="24"/>
        <end position="163"/>
    </location>
</feature>
<accession>A0A562R5G5</accession>
<dbReference type="AlphaFoldDB" id="A0A562R5G5"/>
<evidence type="ECO:0000256" key="1">
    <source>
        <dbReference type="SAM" id="SignalP"/>
    </source>
</evidence>
<dbReference type="Pfam" id="PF11454">
    <property type="entry name" value="DUF3016"/>
    <property type="match status" value="1"/>
</dbReference>
<organism evidence="2 3">
    <name type="scientific">Pseudoduganella lurida</name>
    <dbReference type="NCBI Taxonomy" id="1036180"/>
    <lineage>
        <taxon>Bacteria</taxon>
        <taxon>Pseudomonadati</taxon>
        <taxon>Pseudomonadota</taxon>
        <taxon>Betaproteobacteria</taxon>
        <taxon>Burkholderiales</taxon>
        <taxon>Oxalobacteraceae</taxon>
        <taxon>Telluria group</taxon>
        <taxon>Pseudoduganella</taxon>
    </lineage>
</organism>
<dbReference type="RefSeq" id="WP_145649966.1">
    <property type="nucleotide sequence ID" value="NZ_VLLB01000005.1"/>
</dbReference>
<keyword evidence="3" id="KW-1185">Reference proteome</keyword>
<evidence type="ECO:0008006" key="4">
    <source>
        <dbReference type="Google" id="ProtNLM"/>
    </source>
</evidence>
<reference evidence="2 3" key="1">
    <citation type="journal article" date="2015" name="Stand. Genomic Sci.">
        <title>Genomic Encyclopedia of Bacterial and Archaeal Type Strains, Phase III: the genomes of soil and plant-associated and newly described type strains.</title>
        <authorList>
            <person name="Whitman W.B."/>
            <person name="Woyke T."/>
            <person name="Klenk H.P."/>
            <person name="Zhou Y."/>
            <person name="Lilburn T.G."/>
            <person name="Beck B.J."/>
            <person name="De Vos P."/>
            <person name="Vandamme P."/>
            <person name="Eisen J.A."/>
            <person name="Garrity G."/>
            <person name="Hugenholtz P."/>
            <person name="Kyrpides N.C."/>
        </authorList>
    </citation>
    <scope>NUCLEOTIDE SEQUENCE [LARGE SCALE GENOMIC DNA]</scope>
    <source>
        <strain evidence="2 3">CGMCC 1.10822</strain>
    </source>
</reference>
<evidence type="ECO:0000313" key="2">
    <source>
        <dbReference type="EMBL" id="TWI64301.1"/>
    </source>
</evidence>
<gene>
    <name evidence="2" type="ORF">IP91_03070</name>
</gene>
<proteinExistence type="predicted"/>
<comment type="caution">
    <text evidence="2">The sequence shown here is derived from an EMBL/GenBank/DDBJ whole genome shotgun (WGS) entry which is preliminary data.</text>
</comment>
<name>A0A562R5G5_9BURK</name>
<dbReference type="EMBL" id="VLLB01000005">
    <property type="protein sequence ID" value="TWI64301.1"/>
    <property type="molecule type" value="Genomic_DNA"/>
</dbReference>
<protein>
    <recommendedName>
        <fullName evidence="4">DUF3016 domain-containing protein</fullName>
    </recommendedName>
</protein>
<sequence>MNTLLRKTGAALALLVAGASASAAVTVTYVNTEKMTDVPRFVSDRESMEWIFKEHLEKLGKDLPAGQDLKVEFLDIDLAGDVFPRVPIQDVRIMKGRADWPRMTLRYSLEQDGQVLRSGEEKLANPNYQMGINMYKTDLYGYERQMLEDWFRKDVLQDGGRKK</sequence>
<feature type="signal peptide" evidence="1">
    <location>
        <begin position="1"/>
        <end position="23"/>
    </location>
</feature>
<dbReference type="OrthoDB" id="195620at2"/>
<evidence type="ECO:0000313" key="3">
    <source>
        <dbReference type="Proteomes" id="UP000318431"/>
    </source>
</evidence>
<keyword evidence="1" id="KW-0732">Signal</keyword>
<dbReference type="Proteomes" id="UP000318431">
    <property type="component" value="Unassembled WGS sequence"/>
</dbReference>